<dbReference type="EMBL" id="BARS01021772">
    <property type="protein sequence ID" value="GAG07468.1"/>
    <property type="molecule type" value="Genomic_DNA"/>
</dbReference>
<organism evidence="1">
    <name type="scientific">marine sediment metagenome</name>
    <dbReference type="NCBI Taxonomy" id="412755"/>
    <lineage>
        <taxon>unclassified sequences</taxon>
        <taxon>metagenomes</taxon>
        <taxon>ecological metagenomes</taxon>
    </lineage>
</organism>
<sequence length="62" mass="7141">MELKTSGEILKGYDGLGFESQEVLEEYDNTKWVKASEVAERINKIVTYTMKEELLQELGDLK</sequence>
<evidence type="ECO:0000313" key="1">
    <source>
        <dbReference type="EMBL" id="GAG07468.1"/>
    </source>
</evidence>
<proteinExistence type="predicted"/>
<accession>X0V4S5</accession>
<name>X0V4S5_9ZZZZ</name>
<dbReference type="AlphaFoldDB" id="X0V4S5"/>
<comment type="caution">
    <text evidence="1">The sequence shown here is derived from an EMBL/GenBank/DDBJ whole genome shotgun (WGS) entry which is preliminary data.</text>
</comment>
<protein>
    <submittedName>
        <fullName evidence="1">Uncharacterized protein</fullName>
    </submittedName>
</protein>
<gene>
    <name evidence="1" type="ORF">S01H1_34916</name>
</gene>
<reference evidence="1" key="1">
    <citation type="journal article" date="2014" name="Front. Microbiol.">
        <title>High frequency of phylogenetically diverse reductive dehalogenase-homologous genes in deep subseafloor sedimentary metagenomes.</title>
        <authorList>
            <person name="Kawai M."/>
            <person name="Futagami T."/>
            <person name="Toyoda A."/>
            <person name="Takaki Y."/>
            <person name="Nishi S."/>
            <person name="Hori S."/>
            <person name="Arai W."/>
            <person name="Tsubouchi T."/>
            <person name="Morono Y."/>
            <person name="Uchiyama I."/>
            <person name="Ito T."/>
            <person name="Fujiyama A."/>
            <person name="Inagaki F."/>
            <person name="Takami H."/>
        </authorList>
    </citation>
    <scope>NUCLEOTIDE SEQUENCE</scope>
    <source>
        <strain evidence="1">Expedition CK06-06</strain>
    </source>
</reference>